<name>A0A6N2KDV9_SALVM</name>
<keyword evidence="6 8" id="KW-0406">Ion transport</keyword>
<dbReference type="PANTHER" id="PTHR11040:SF71">
    <property type="entry name" value="ZIP METAL ION TRANSPORTER FAMILY PROTEIN"/>
    <property type="match status" value="1"/>
</dbReference>
<dbReference type="InterPro" id="IPR003689">
    <property type="entry name" value="ZIP"/>
</dbReference>
<proteinExistence type="inferred from homology"/>
<evidence type="ECO:0000256" key="2">
    <source>
        <dbReference type="ARBA" id="ARBA00006939"/>
    </source>
</evidence>
<feature type="transmembrane region" description="Helical" evidence="8">
    <location>
        <begin position="192"/>
        <end position="212"/>
    </location>
</feature>
<evidence type="ECO:0000256" key="8">
    <source>
        <dbReference type="RuleBase" id="RU362088"/>
    </source>
</evidence>
<organism evidence="9">
    <name type="scientific">Salix viminalis</name>
    <name type="common">Common osier</name>
    <name type="synonym">Basket willow</name>
    <dbReference type="NCBI Taxonomy" id="40686"/>
    <lineage>
        <taxon>Eukaryota</taxon>
        <taxon>Viridiplantae</taxon>
        <taxon>Streptophyta</taxon>
        <taxon>Embryophyta</taxon>
        <taxon>Tracheophyta</taxon>
        <taxon>Spermatophyta</taxon>
        <taxon>Magnoliopsida</taxon>
        <taxon>eudicotyledons</taxon>
        <taxon>Gunneridae</taxon>
        <taxon>Pentapetalae</taxon>
        <taxon>rosids</taxon>
        <taxon>fabids</taxon>
        <taxon>Malpighiales</taxon>
        <taxon>Salicaceae</taxon>
        <taxon>Saliceae</taxon>
        <taxon>Salix</taxon>
    </lineage>
</organism>
<accession>A0A6N2KDV9</accession>
<feature type="transmembrane region" description="Helical" evidence="8">
    <location>
        <begin position="322"/>
        <end position="345"/>
    </location>
</feature>
<evidence type="ECO:0000256" key="4">
    <source>
        <dbReference type="ARBA" id="ARBA00022692"/>
    </source>
</evidence>
<gene>
    <name evidence="9" type="ORF">SVIM_LOCUS32338</name>
</gene>
<feature type="transmembrane region" description="Helical" evidence="8">
    <location>
        <begin position="123"/>
        <end position="140"/>
    </location>
</feature>
<sequence>MIKHQSWSWKFFTVSSCLIFLMPVIVSSKCTRIAQDNHDQNTSEAFNYKLIAICSLLLASALGVCLPFFARNVSFLHPDREAFFLVKAFAAGVILGTGFIHILPDAFESLTSPCLGQTPWEKFPFAGFVAMLSAIGVLTMESFATGYHKSQSVVIMEEKSDPDEEGASGVHIRGPSFALKRTNSSDLNRHRIVSQVLELGIVVHSVIIGLSLGASKSSKTIKPLVAALSFHQFFEGIGLGGCISQAKFKLRAKAIMILFFSLTTPTGIAVGICISRSYNATSPVALIVQGILNSASAGILIYMALVDLLATDFMNSNMLCSFWLQLGAHLTLLLGAFSMSLLAIWGGN</sequence>
<evidence type="ECO:0000256" key="7">
    <source>
        <dbReference type="ARBA" id="ARBA00023136"/>
    </source>
</evidence>
<keyword evidence="3 8" id="KW-0813">Transport</keyword>
<feature type="transmembrane region" description="Helical" evidence="8">
    <location>
        <begin position="46"/>
        <end position="70"/>
    </location>
</feature>
<dbReference type="PANTHER" id="PTHR11040">
    <property type="entry name" value="ZINC/IRON TRANSPORTER"/>
    <property type="match status" value="1"/>
</dbReference>
<comment type="similarity">
    <text evidence="2 8">Belongs to the ZIP transporter (TC 2.A.5) family.</text>
</comment>
<dbReference type="AlphaFoldDB" id="A0A6N2KDV9"/>
<comment type="subcellular location">
    <subcellularLocation>
        <location evidence="1 8">Membrane</location>
        <topology evidence="1 8">Multi-pass membrane protein</topology>
    </subcellularLocation>
</comment>
<evidence type="ECO:0000256" key="6">
    <source>
        <dbReference type="ARBA" id="ARBA00023065"/>
    </source>
</evidence>
<evidence type="ECO:0000313" key="9">
    <source>
        <dbReference type="EMBL" id="VFU23193.1"/>
    </source>
</evidence>
<evidence type="ECO:0000256" key="1">
    <source>
        <dbReference type="ARBA" id="ARBA00004141"/>
    </source>
</evidence>
<dbReference type="GO" id="GO:0005886">
    <property type="term" value="C:plasma membrane"/>
    <property type="evidence" value="ECO:0007669"/>
    <property type="project" value="TreeGrafter"/>
</dbReference>
<feature type="transmembrane region" description="Helical" evidence="8">
    <location>
        <begin position="284"/>
        <end position="310"/>
    </location>
</feature>
<dbReference type="GO" id="GO:0005385">
    <property type="term" value="F:zinc ion transmembrane transporter activity"/>
    <property type="evidence" value="ECO:0007669"/>
    <property type="project" value="InterPro"/>
</dbReference>
<protein>
    <submittedName>
        <fullName evidence="9">Uncharacterized protein</fullName>
    </submittedName>
</protein>
<dbReference type="InterPro" id="IPR004698">
    <property type="entry name" value="Zn/Fe_permease_fun/pln"/>
</dbReference>
<dbReference type="NCBIfam" id="TIGR00820">
    <property type="entry name" value="zip"/>
    <property type="match status" value="1"/>
</dbReference>
<keyword evidence="4 8" id="KW-0812">Transmembrane</keyword>
<dbReference type="Pfam" id="PF02535">
    <property type="entry name" value="Zip"/>
    <property type="match status" value="1"/>
</dbReference>
<evidence type="ECO:0000256" key="3">
    <source>
        <dbReference type="ARBA" id="ARBA00022448"/>
    </source>
</evidence>
<keyword evidence="5 8" id="KW-1133">Transmembrane helix</keyword>
<keyword evidence="7 8" id="KW-0472">Membrane</keyword>
<reference evidence="9" key="1">
    <citation type="submission" date="2019-03" db="EMBL/GenBank/DDBJ databases">
        <authorList>
            <person name="Mank J."/>
            <person name="Almeida P."/>
        </authorList>
    </citation>
    <scope>NUCLEOTIDE SEQUENCE</scope>
    <source>
        <strain evidence="9">78183</strain>
    </source>
</reference>
<evidence type="ECO:0000256" key="5">
    <source>
        <dbReference type="ARBA" id="ARBA00022989"/>
    </source>
</evidence>
<feature type="transmembrane region" description="Helical" evidence="8">
    <location>
        <begin position="255"/>
        <end position="278"/>
    </location>
</feature>
<dbReference type="EMBL" id="CAADRP010000113">
    <property type="protein sequence ID" value="VFU23193.1"/>
    <property type="molecule type" value="Genomic_DNA"/>
</dbReference>
<feature type="transmembrane region" description="Helical" evidence="8">
    <location>
        <begin position="7"/>
        <end position="26"/>
    </location>
</feature>
<feature type="transmembrane region" description="Helical" evidence="8">
    <location>
        <begin position="82"/>
        <end position="103"/>
    </location>
</feature>